<proteinExistence type="predicted"/>
<dbReference type="PROSITE" id="PS50042">
    <property type="entry name" value="CNMP_BINDING_3"/>
    <property type="match status" value="1"/>
</dbReference>
<gene>
    <name evidence="2" type="ORF">ACFQGP_04110</name>
</gene>
<evidence type="ECO:0000313" key="3">
    <source>
        <dbReference type="Proteomes" id="UP001596289"/>
    </source>
</evidence>
<comment type="caution">
    <text evidence="2">The sequence shown here is derived from an EMBL/GenBank/DDBJ whole genome shotgun (WGS) entry which is preliminary data.</text>
</comment>
<keyword evidence="3" id="KW-1185">Reference proteome</keyword>
<name>A0ABW1RCC4_9LACO</name>
<dbReference type="InterPro" id="IPR000595">
    <property type="entry name" value="cNMP-bd_dom"/>
</dbReference>
<dbReference type="EMBL" id="JBHSSL010000025">
    <property type="protein sequence ID" value="MFC6169761.1"/>
    <property type="molecule type" value="Genomic_DNA"/>
</dbReference>
<organism evidence="2 3">
    <name type="scientific">Loigolactobacillus jiayinensis</name>
    <dbReference type="NCBI Taxonomy" id="2486016"/>
    <lineage>
        <taxon>Bacteria</taxon>
        <taxon>Bacillati</taxon>
        <taxon>Bacillota</taxon>
        <taxon>Bacilli</taxon>
        <taxon>Lactobacillales</taxon>
        <taxon>Lactobacillaceae</taxon>
        <taxon>Loigolactobacillus</taxon>
    </lineage>
</organism>
<feature type="domain" description="Cyclic nucleotide-binding" evidence="1">
    <location>
        <begin position="21"/>
        <end position="129"/>
    </location>
</feature>
<sequence length="186" mass="21700">MVAEQKILDGAAFLKKYGSMLTDGLYMEQVPALTTLLYQGDISHSLYFIKQGSLRLWHNNGDKDITMQFFFENQMVSAFESIYLATASLYSIESLENTILYRLDRDNLLKLMDNSEELQHDILNFICERFINYQHYFLSRIKDSPAERYRDLVANEPRIIARVPQHYIASYLGITAVSLSRIKNRH</sequence>
<reference evidence="3" key="1">
    <citation type="journal article" date="2019" name="Int. J. Syst. Evol. Microbiol.">
        <title>The Global Catalogue of Microorganisms (GCM) 10K type strain sequencing project: providing services to taxonomists for standard genome sequencing and annotation.</title>
        <authorList>
            <consortium name="The Broad Institute Genomics Platform"/>
            <consortium name="The Broad Institute Genome Sequencing Center for Infectious Disease"/>
            <person name="Wu L."/>
            <person name="Ma J."/>
        </authorList>
    </citation>
    <scope>NUCLEOTIDE SEQUENCE [LARGE SCALE GENOMIC DNA]</scope>
    <source>
        <strain evidence="3">CCM 8904</strain>
    </source>
</reference>
<protein>
    <submittedName>
        <fullName evidence="2">Crp/Fnr family transcriptional regulator</fullName>
    </submittedName>
</protein>
<dbReference type="Proteomes" id="UP001596289">
    <property type="component" value="Unassembled WGS sequence"/>
</dbReference>
<accession>A0ABW1RCC4</accession>
<dbReference type="Pfam" id="PF00027">
    <property type="entry name" value="cNMP_binding"/>
    <property type="match status" value="1"/>
</dbReference>
<dbReference type="InterPro" id="IPR014710">
    <property type="entry name" value="RmlC-like_jellyroll"/>
</dbReference>
<evidence type="ECO:0000259" key="1">
    <source>
        <dbReference type="PROSITE" id="PS50042"/>
    </source>
</evidence>
<evidence type="ECO:0000313" key="2">
    <source>
        <dbReference type="EMBL" id="MFC6169761.1"/>
    </source>
</evidence>
<dbReference type="InterPro" id="IPR018490">
    <property type="entry name" value="cNMP-bd_dom_sf"/>
</dbReference>
<dbReference type="RefSeq" id="WP_225418770.1">
    <property type="nucleotide sequence ID" value="NZ_JBHSSL010000025.1"/>
</dbReference>
<dbReference type="Gene3D" id="2.60.120.10">
    <property type="entry name" value="Jelly Rolls"/>
    <property type="match status" value="1"/>
</dbReference>
<dbReference type="CDD" id="cd00038">
    <property type="entry name" value="CAP_ED"/>
    <property type="match status" value="1"/>
</dbReference>
<dbReference type="SUPFAM" id="SSF51206">
    <property type="entry name" value="cAMP-binding domain-like"/>
    <property type="match status" value="1"/>
</dbReference>